<dbReference type="AlphaFoldDB" id="A0A0A8J2Z3"/>
<dbReference type="Gene3D" id="2.170.150.40">
    <property type="entry name" value="Domain of unknown function (DUF427)"/>
    <property type="match status" value="2"/>
</dbReference>
<protein>
    <recommendedName>
        <fullName evidence="1">DUF427 domain-containing protein</fullName>
    </recommendedName>
</protein>
<dbReference type="Pfam" id="PF04248">
    <property type="entry name" value="NTP_transf_9"/>
    <property type="match status" value="2"/>
</dbReference>
<organism evidence="2">
    <name type="scientific">Rhodococcus sp. 065240</name>
    <dbReference type="NCBI Taxonomy" id="1509445"/>
    <lineage>
        <taxon>Bacteria</taxon>
        <taxon>Bacillati</taxon>
        <taxon>Actinomycetota</taxon>
        <taxon>Actinomycetes</taxon>
        <taxon>Mycobacteriales</taxon>
        <taxon>Nocardiaceae</taxon>
        <taxon>Rhodococcus</taxon>
    </lineage>
</organism>
<dbReference type="InterPro" id="IPR038694">
    <property type="entry name" value="DUF427_sf"/>
</dbReference>
<sequence length="265" mass="30318">MSIALTHAAEVQQSGVNGRISLERNHKRIRVFFAGHVIADTTRAVYLFEKGHLPVYYIPRDDVRTDSLEPLDATTWCPWKGKARYWDLVVDDRRAERSLWGYDEPLKDSLDLSWYVAFYWHKMDAWYEEDQQVFVHPRDPYFRVDVLPSSRHVEVFIGDTLVADTTHPRLLFETSLPVRYYIPRIDVRSEFFTGSDAKTSCPYKGTASYLSFTGSDDSDPVEDAAWYYPFTTAEASGIGDHVSFYPDGARIVVDGAPVEGCPTPL</sequence>
<name>A0A0A8J2Z3_9NOCA</name>
<dbReference type="InterPro" id="IPR007361">
    <property type="entry name" value="DUF427"/>
</dbReference>
<feature type="domain" description="DUF427" evidence="1">
    <location>
        <begin position="153"/>
        <end position="247"/>
    </location>
</feature>
<reference evidence="2" key="1">
    <citation type="submission" date="2014-06" db="EMBL/GenBank/DDBJ databases">
        <title>Degradation of benzotrifluoride via the dioxygenase pathway in Rhodococcus sp. 065240.</title>
        <authorList>
            <person name="Yano K."/>
            <person name="Wachi M."/>
            <person name="Kitazume T."/>
            <person name="Iwai N."/>
        </authorList>
    </citation>
    <scope>NUCLEOTIDE SEQUENCE</scope>
    <source>
        <strain evidence="2">065240</strain>
    </source>
</reference>
<proteinExistence type="predicted"/>
<dbReference type="PANTHER" id="PTHR34310:SF9">
    <property type="entry name" value="BLR5716 PROTEIN"/>
    <property type="match status" value="1"/>
</dbReference>
<dbReference type="PANTHER" id="PTHR34310">
    <property type="entry name" value="DUF427 DOMAIN PROTEIN (AFU_ORTHOLOGUE AFUA_3G02220)"/>
    <property type="match status" value="1"/>
</dbReference>
<evidence type="ECO:0000313" key="2">
    <source>
        <dbReference type="EMBL" id="BAQ00551.1"/>
    </source>
</evidence>
<dbReference type="EMBL" id="AB970510">
    <property type="protein sequence ID" value="BAQ00551.1"/>
    <property type="molecule type" value="Genomic_DNA"/>
</dbReference>
<feature type="domain" description="DUF427" evidence="1">
    <location>
        <begin position="29"/>
        <end position="120"/>
    </location>
</feature>
<evidence type="ECO:0000259" key="1">
    <source>
        <dbReference type="Pfam" id="PF04248"/>
    </source>
</evidence>
<accession>A0A0A8J2Z3</accession>